<reference evidence="2" key="1">
    <citation type="submission" date="2018-11" db="EMBL/GenBank/DDBJ databases">
        <title>Proposal to divide the Flavobacteriaceae and reorganize its genera based on Amino Acid Identity values calculated from whole genome sequences.</title>
        <authorList>
            <person name="Nicholson A.C."/>
            <person name="Gulvik C.A."/>
            <person name="Whitney A.M."/>
            <person name="Humrighouse B.W."/>
            <person name="Bell M."/>
            <person name="Holmens B."/>
            <person name="Steigerwalt A."/>
            <person name="Villarma A."/>
            <person name="Sheth M."/>
            <person name="Batra D."/>
            <person name="Pryor J."/>
            <person name="Bernardet J.-F."/>
            <person name="Hugo C."/>
            <person name="Kampfer P."/>
            <person name="Newman J."/>
            <person name="Mcquiston J.R."/>
        </authorList>
    </citation>
    <scope>NUCLEOTIDE SEQUENCE [LARGE SCALE GENOMIC DNA]</scope>
    <source>
        <strain evidence="2">H3056</strain>
    </source>
</reference>
<dbReference type="Proteomes" id="UP000270224">
    <property type="component" value="Unassembled WGS sequence"/>
</dbReference>
<dbReference type="Pfam" id="PF04525">
    <property type="entry name" value="LOR"/>
    <property type="match status" value="1"/>
</dbReference>
<evidence type="ECO:0000313" key="2">
    <source>
        <dbReference type="Proteomes" id="UP000270224"/>
    </source>
</evidence>
<protein>
    <submittedName>
        <fullName evidence="1">Uncharacterized protein</fullName>
    </submittedName>
</protein>
<dbReference type="EMBL" id="RJUG01000001">
    <property type="protein sequence ID" value="ROI10799.1"/>
    <property type="molecule type" value="Genomic_DNA"/>
</dbReference>
<sequence>MLIQIKQTSISLTDEYKIFVNNKLEFTAISQALKKTAKIDLYKDNELVLKLAKKSFGIRANYLIQDFRKESEIFEFKETNNIKLTFRCQINENNYELFGHNGNKYSIFKNAEQIAYWDVSNVIFGEGDYYEIVANDDEDQLLLSAFCICVDNSKSNFSNELNPFSFNIGFNGRMLREFDKNWIPNKHNSGSV</sequence>
<organism evidence="1 2">
    <name type="scientific">Kaistella daneshvariae</name>
    <dbReference type="NCBI Taxonomy" id="2487074"/>
    <lineage>
        <taxon>Bacteria</taxon>
        <taxon>Pseudomonadati</taxon>
        <taxon>Bacteroidota</taxon>
        <taxon>Flavobacteriia</taxon>
        <taxon>Flavobacteriales</taxon>
        <taxon>Weeksellaceae</taxon>
        <taxon>Chryseobacterium group</taxon>
        <taxon>Kaistella</taxon>
    </lineage>
</organism>
<comment type="caution">
    <text evidence="1">The sequence shown here is derived from an EMBL/GenBank/DDBJ whole genome shotgun (WGS) entry which is preliminary data.</text>
</comment>
<dbReference type="OrthoDB" id="1448313at2"/>
<dbReference type="RefSeq" id="WP_123264886.1">
    <property type="nucleotide sequence ID" value="NZ_RJUG01000001.1"/>
</dbReference>
<dbReference type="InterPro" id="IPR007612">
    <property type="entry name" value="LOR"/>
</dbReference>
<gene>
    <name evidence="1" type="ORF">EGI11_02600</name>
</gene>
<proteinExistence type="predicted"/>
<accession>A0A3N0X3I2</accession>
<name>A0A3N0X3I2_9FLAO</name>
<evidence type="ECO:0000313" key="1">
    <source>
        <dbReference type="EMBL" id="ROI10799.1"/>
    </source>
</evidence>
<dbReference type="AlphaFoldDB" id="A0A3N0X3I2"/>